<keyword evidence="1" id="KW-0732">Signal</keyword>
<comment type="caution">
    <text evidence="4">The sequence shown here is derived from an EMBL/GenBank/DDBJ whole genome shotgun (WGS) entry which is preliminary data.</text>
</comment>
<organism evidence="4 5">
    <name type="scientific">Streptococcus panodentis</name>
    <dbReference type="NCBI Taxonomy" id="1581472"/>
    <lineage>
        <taxon>Bacteria</taxon>
        <taxon>Bacillati</taxon>
        <taxon>Bacillota</taxon>
        <taxon>Bacilli</taxon>
        <taxon>Lactobacillales</taxon>
        <taxon>Streptococcaceae</taxon>
        <taxon>Streptococcus</taxon>
    </lineage>
</organism>
<reference evidence="4 5" key="1">
    <citation type="submission" date="2018-05" db="EMBL/GenBank/DDBJ databases">
        <title>Draft genome sequence of Streptococcus panodentis CCUG 70867T.</title>
        <authorList>
            <person name="Salva-Serra F."/>
            <person name="Mendez V."/>
            <person name="Jaen-Luchoro D."/>
            <person name="Gonzales-Siles L."/>
            <person name="Karlsson R."/>
            <person name="Engstrom-Jakobsson H."/>
            <person name="Busquets A."/>
            <person name="Gomila M."/>
            <person name="Pineiro-Iglesias B."/>
            <person name="Bennasar-Figueras A."/>
            <person name="Seeger M."/>
            <person name="Moore E."/>
        </authorList>
    </citation>
    <scope>NUCLEOTIDE SEQUENCE [LARGE SCALE GENOMIC DNA]</scope>
    <source>
        <strain evidence="4 5">CCUG 70867</strain>
    </source>
</reference>
<dbReference type="InterPro" id="IPR029050">
    <property type="entry name" value="Immunoprotect_excell_Ig-like"/>
</dbReference>
<dbReference type="Proteomes" id="UP001519349">
    <property type="component" value="Unassembled WGS sequence"/>
</dbReference>
<protein>
    <submittedName>
        <fullName evidence="4">DUF4352 domain-containing protein</fullName>
    </submittedName>
</protein>
<proteinExistence type="predicted"/>
<keyword evidence="2" id="KW-0472">Membrane</keyword>
<feature type="transmembrane region" description="Helical" evidence="2">
    <location>
        <begin position="28"/>
        <end position="57"/>
    </location>
</feature>
<keyword evidence="5" id="KW-1185">Reference proteome</keyword>
<sequence>MNQQTQQEIVTDDGLVYRLKRPLHKQTLFWTTLVSGIVIFLLSLLSLLLVVTAIGLVEENDHLKELTGYHHSSLDSYSAYPFEKKVEFSDGLRVTVHSAEADSRRVMSDESTGVAVVVSLTLENTSRKPILVSPYDFSLYDRKENVYVLDGSTFDNAQIGMNLAPGKSTSFDLIFDGEDGDEAAYTVVYENAKWVKEPSNKKNKD</sequence>
<feature type="domain" description="DUF4352" evidence="3">
    <location>
        <begin position="90"/>
        <end position="194"/>
    </location>
</feature>
<evidence type="ECO:0000313" key="5">
    <source>
        <dbReference type="Proteomes" id="UP001519349"/>
    </source>
</evidence>
<name>A0ABS5AVJ8_9STRE</name>
<evidence type="ECO:0000259" key="3">
    <source>
        <dbReference type="Pfam" id="PF11611"/>
    </source>
</evidence>
<evidence type="ECO:0000313" key="4">
    <source>
        <dbReference type="EMBL" id="MBP2620592.1"/>
    </source>
</evidence>
<gene>
    <name evidence="4" type="ORF">DHL47_04420</name>
</gene>
<dbReference type="Pfam" id="PF11611">
    <property type="entry name" value="DUF4352"/>
    <property type="match status" value="1"/>
</dbReference>
<accession>A0ABS5AVJ8</accession>
<evidence type="ECO:0000256" key="1">
    <source>
        <dbReference type="ARBA" id="ARBA00022729"/>
    </source>
</evidence>
<dbReference type="Gene3D" id="2.60.40.1240">
    <property type="match status" value="1"/>
</dbReference>
<evidence type="ECO:0000256" key="2">
    <source>
        <dbReference type="SAM" id="Phobius"/>
    </source>
</evidence>
<dbReference type="RefSeq" id="WP_209551021.1">
    <property type="nucleotide sequence ID" value="NZ_QFAY01000007.1"/>
</dbReference>
<dbReference type="EMBL" id="QFAY01000007">
    <property type="protein sequence ID" value="MBP2620592.1"/>
    <property type="molecule type" value="Genomic_DNA"/>
</dbReference>
<keyword evidence="2" id="KW-1133">Transmembrane helix</keyword>
<keyword evidence="2" id="KW-0812">Transmembrane</keyword>
<dbReference type="InterPro" id="IPR029051">
    <property type="entry name" value="DUF4352"/>
</dbReference>